<evidence type="ECO:0000256" key="1">
    <source>
        <dbReference type="SAM" id="MobiDB-lite"/>
    </source>
</evidence>
<name>A0ABV3VAP7_9MYCO</name>
<feature type="region of interest" description="Disordered" evidence="1">
    <location>
        <begin position="39"/>
        <end position="59"/>
    </location>
</feature>
<evidence type="ECO:0000313" key="3">
    <source>
        <dbReference type="Proteomes" id="UP001558474"/>
    </source>
</evidence>
<dbReference type="Proteomes" id="UP001558474">
    <property type="component" value="Unassembled WGS sequence"/>
</dbReference>
<sequence length="59" mass="6408">MDTRTQEGTLSMSLLGGLKLKSNGPSLLPPWLLRLPGTMHRHDRPGNDVSTGSVMLSHL</sequence>
<protein>
    <submittedName>
        <fullName evidence="2">Uncharacterized protein</fullName>
    </submittedName>
</protein>
<reference evidence="2 3" key="1">
    <citation type="submission" date="2024-04" db="EMBL/GenBank/DDBJ databases">
        <title>Genomic Markers of Mycobacteria.</title>
        <authorList>
            <person name="Soliman M.S."/>
            <person name="Elkholy A."/>
            <person name="Soliman N.S."/>
            <person name="Abbas A."/>
            <person name="Khayrat S."/>
            <person name="Shawky S."/>
        </authorList>
    </citation>
    <scope>NUCLEOTIDE SEQUENCE [LARGE SCALE GENOMIC DNA]</scope>
    <source>
        <strain evidence="2 3">Egy-CU-AM5</strain>
    </source>
</reference>
<keyword evidence="3" id="KW-1185">Reference proteome</keyword>
<feature type="compositionally biased region" description="Polar residues" evidence="1">
    <location>
        <begin position="48"/>
        <end position="59"/>
    </location>
</feature>
<evidence type="ECO:0000313" key="2">
    <source>
        <dbReference type="EMBL" id="MEX3738269.1"/>
    </source>
</evidence>
<dbReference type="RefSeq" id="WP_368572769.1">
    <property type="nucleotide sequence ID" value="NZ_JBDLOU010000013.1"/>
</dbReference>
<organism evidence="2 3">
    <name type="scientific">Mycolicibacterium porcinum</name>
    <dbReference type="NCBI Taxonomy" id="39693"/>
    <lineage>
        <taxon>Bacteria</taxon>
        <taxon>Bacillati</taxon>
        <taxon>Actinomycetota</taxon>
        <taxon>Actinomycetes</taxon>
        <taxon>Mycobacteriales</taxon>
        <taxon>Mycobacteriaceae</taxon>
        <taxon>Mycolicibacterium</taxon>
    </lineage>
</organism>
<accession>A0ABV3VAP7</accession>
<proteinExistence type="predicted"/>
<dbReference type="EMBL" id="JBDLOU010000013">
    <property type="protein sequence ID" value="MEX3738269.1"/>
    <property type="molecule type" value="Genomic_DNA"/>
</dbReference>
<gene>
    <name evidence="2" type="ORF">ABFW12_08470</name>
</gene>
<comment type="caution">
    <text evidence="2">The sequence shown here is derived from an EMBL/GenBank/DDBJ whole genome shotgun (WGS) entry which is preliminary data.</text>
</comment>